<dbReference type="AlphaFoldDB" id="A0A5E4PQJ1"/>
<evidence type="ECO:0000256" key="7">
    <source>
        <dbReference type="ARBA" id="ARBA00023212"/>
    </source>
</evidence>
<evidence type="ECO:0000313" key="12">
    <source>
        <dbReference type="Proteomes" id="UP000324832"/>
    </source>
</evidence>
<keyword evidence="8" id="KW-0966">Cell projection</keyword>
<evidence type="ECO:0000256" key="9">
    <source>
        <dbReference type="ARBA" id="ARBA00032183"/>
    </source>
</evidence>
<organism evidence="11 12">
    <name type="scientific">Leptidea sinapis</name>
    <dbReference type="NCBI Taxonomy" id="189913"/>
    <lineage>
        <taxon>Eukaryota</taxon>
        <taxon>Metazoa</taxon>
        <taxon>Ecdysozoa</taxon>
        <taxon>Arthropoda</taxon>
        <taxon>Hexapoda</taxon>
        <taxon>Insecta</taxon>
        <taxon>Pterygota</taxon>
        <taxon>Neoptera</taxon>
        <taxon>Endopterygota</taxon>
        <taxon>Lepidoptera</taxon>
        <taxon>Glossata</taxon>
        <taxon>Ditrysia</taxon>
        <taxon>Papilionoidea</taxon>
        <taxon>Pieridae</taxon>
        <taxon>Dismorphiinae</taxon>
        <taxon>Leptidea</taxon>
    </lineage>
</organism>
<evidence type="ECO:0000256" key="2">
    <source>
        <dbReference type="ARBA" id="ARBA00008222"/>
    </source>
</evidence>
<dbReference type="PANTHER" id="PTHR14871">
    <property type="entry name" value="DYNEIN REGULATORY COMPLEX PROTEIN 9"/>
    <property type="match status" value="1"/>
</dbReference>
<sequence length="315" mass="37949">MLQEESFKESDEEEIVKDHHPSSLPYLQGSTFASILEDTITELRVLSECNNELRIAKTISDMKLLIALKYGVRQLPVTDELEKYLSDVLSSTYVGLSVNRSFEPLKEYVKKWLDEKTYRATLAEDEIRNRGIRHDLNKQLRQQRNYIKTKIYETDTRSRYVENWQRARTEQHLQTIYDKEIVPSRVIEYFKQRADYEQRVHAEVELLTNIRINETLEKVESWMNKYDTDMEAIDLKIQLKKNEYQDMFDRRLEKHDQMMKDWIHFKEEREKARLYREKMMNSAIIIQAWWRGLLVRRQLGPYKVKKKKGDAAKKK</sequence>
<keyword evidence="5" id="KW-0282">Flagellum</keyword>
<dbReference type="GO" id="GO:0005737">
    <property type="term" value="C:cytoplasm"/>
    <property type="evidence" value="ECO:0007669"/>
    <property type="project" value="TreeGrafter"/>
</dbReference>
<dbReference type="PROSITE" id="PS50096">
    <property type="entry name" value="IQ"/>
    <property type="match status" value="1"/>
</dbReference>
<evidence type="ECO:0000256" key="10">
    <source>
        <dbReference type="SAM" id="MobiDB-lite"/>
    </source>
</evidence>
<dbReference type="InterPro" id="IPR042618">
    <property type="entry name" value="IQCG"/>
</dbReference>
<dbReference type="InterPro" id="IPR000048">
    <property type="entry name" value="IQ_motif_EF-hand-BS"/>
</dbReference>
<dbReference type="GO" id="GO:0031514">
    <property type="term" value="C:motile cilium"/>
    <property type="evidence" value="ECO:0007669"/>
    <property type="project" value="TreeGrafter"/>
</dbReference>
<dbReference type="CDD" id="cd23766">
    <property type="entry name" value="IQCG"/>
    <property type="match status" value="1"/>
</dbReference>
<gene>
    <name evidence="11" type="ORF">LSINAPIS_LOCUS1756</name>
</gene>
<comment type="subcellular location">
    <subcellularLocation>
        <location evidence="1">Cytoplasm</location>
        <location evidence="1">Cytoskeleton</location>
        <location evidence="1">Flagellum axoneme</location>
    </subcellularLocation>
</comment>
<proteinExistence type="inferred from homology"/>
<evidence type="ECO:0000313" key="11">
    <source>
        <dbReference type="EMBL" id="VVC88369.1"/>
    </source>
</evidence>
<evidence type="ECO:0000256" key="4">
    <source>
        <dbReference type="ARBA" id="ARBA00022490"/>
    </source>
</evidence>
<name>A0A5E4PQJ1_9NEOP</name>
<dbReference type="Proteomes" id="UP000324832">
    <property type="component" value="Unassembled WGS sequence"/>
</dbReference>
<reference evidence="11 12" key="1">
    <citation type="submission" date="2017-07" db="EMBL/GenBank/DDBJ databases">
        <authorList>
            <person name="Talla V."/>
            <person name="Backstrom N."/>
        </authorList>
    </citation>
    <scope>NUCLEOTIDE SEQUENCE [LARGE SCALE GENOMIC DNA]</scope>
</reference>
<evidence type="ECO:0000256" key="6">
    <source>
        <dbReference type="ARBA" id="ARBA00023069"/>
    </source>
</evidence>
<keyword evidence="4" id="KW-0963">Cytoplasm</keyword>
<comment type="similarity">
    <text evidence="2">Belongs to the DRC9 family.</text>
</comment>
<dbReference type="Gene3D" id="1.20.5.190">
    <property type="match status" value="1"/>
</dbReference>
<evidence type="ECO:0000256" key="1">
    <source>
        <dbReference type="ARBA" id="ARBA00004611"/>
    </source>
</evidence>
<accession>A0A5E4PQJ1</accession>
<dbReference type="PANTHER" id="PTHR14871:SF1">
    <property type="entry name" value="DYNEIN REGULATORY COMPLEX PROTEIN 9"/>
    <property type="match status" value="1"/>
</dbReference>
<evidence type="ECO:0000256" key="8">
    <source>
        <dbReference type="ARBA" id="ARBA00023273"/>
    </source>
</evidence>
<dbReference type="EMBL" id="FZQP02000304">
    <property type="protein sequence ID" value="VVC88369.1"/>
    <property type="molecule type" value="Genomic_DNA"/>
</dbReference>
<keyword evidence="12" id="KW-1185">Reference proteome</keyword>
<protein>
    <recommendedName>
        <fullName evidence="3">Dynein regulatory complex protein 9</fullName>
    </recommendedName>
    <alternativeName>
        <fullName evidence="9">IQ domain-containing protein G</fullName>
    </alternativeName>
</protein>
<dbReference type="Pfam" id="PF00612">
    <property type="entry name" value="IQ"/>
    <property type="match status" value="1"/>
</dbReference>
<evidence type="ECO:0000256" key="5">
    <source>
        <dbReference type="ARBA" id="ARBA00022846"/>
    </source>
</evidence>
<evidence type="ECO:0000256" key="3">
    <source>
        <dbReference type="ARBA" id="ARBA00013738"/>
    </source>
</evidence>
<dbReference type="SMART" id="SM00015">
    <property type="entry name" value="IQ"/>
    <property type="match status" value="1"/>
</dbReference>
<keyword evidence="6" id="KW-0969">Cilium</keyword>
<keyword evidence="7" id="KW-0206">Cytoskeleton</keyword>
<dbReference type="GO" id="GO:0044782">
    <property type="term" value="P:cilium organization"/>
    <property type="evidence" value="ECO:0007669"/>
    <property type="project" value="TreeGrafter"/>
</dbReference>
<feature type="region of interest" description="Disordered" evidence="10">
    <location>
        <begin position="1"/>
        <end position="21"/>
    </location>
</feature>